<dbReference type="EMBL" id="VUNJ01000002">
    <property type="protein sequence ID" value="MST90944.1"/>
    <property type="molecule type" value="Genomic_DNA"/>
</dbReference>
<evidence type="ECO:0000313" key="8">
    <source>
        <dbReference type="Proteomes" id="UP000431913"/>
    </source>
</evidence>
<gene>
    <name evidence="3" type="ORF">ASJ35_13740</name>
    <name evidence="4" type="ORF">FYJ76_03160</name>
    <name evidence="5" type="ORF">GMD52_03705</name>
    <name evidence="2" type="ORF">TQ39_01120</name>
</gene>
<dbReference type="GeneID" id="42855238"/>
<protein>
    <submittedName>
        <fullName evidence="5">PHP domain-containing protein</fullName>
    </submittedName>
    <submittedName>
        <fullName evidence="4">Phosphatase</fullName>
    </submittedName>
</protein>
<proteinExistence type="predicted"/>
<comment type="caution">
    <text evidence="2">The sequence shown here is derived from an EMBL/GenBank/DDBJ whole genome shotgun (WGS) entry which is preliminary data.</text>
</comment>
<dbReference type="InterPro" id="IPR050243">
    <property type="entry name" value="PHP_phosphatase"/>
</dbReference>
<evidence type="ECO:0000313" key="4">
    <source>
        <dbReference type="EMBL" id="MST90944.1"/>
    </source>
</evidence>
<dbReference type="CDD" id="cd07437">
    <property type="entry name" value="PHP_HisPPase_Ycdx_like"/>
    <property type="match status" value="1"/>
</dbReference>
<organism evidence="2 6">
    <name type="scientific">Ruthenibacterium lactatiformans</name>
    <dbReference type="NCBI Taxonomy" id="1550024"/>
    <lineage>
        <taxon>Bacteria</taxon>
        <taxon>Bacillati</taxon>
        <taxon>Bacillota</taxon>
        <taxon>Clostridia</taxon>
        <taxon>Eubacteriales</taxon>
        <taxon>Oscillospiraceae</taxon>
        <taxon>Ruthenibacterium</taxon>
    </lineage>
</organism>
<accession>A0A0W7TNR3</accession>
<evidence type="ECO:0000313" key="9">
    <source>
        <dbReference type="Proteomes" id="UP000449193"/>
    </source>
</evidence>
<evidence type="ECO:0000313" key="7">
    <source>
        <dbReference type="Proteomes" id="UP000053433"/>
    </source>
</evidence>
<dbReference type="Proteomes" id="UP000032483">
    <property type="component" value="Unassembled WGS sequence"/>
</dbReference>
<reference evidence="2" key="1">
    <citation type="submission" date="2015-02" db="EMBL/GenBank/DDBJ databases">
        <title>A novel member of the family Ruminococcaceae isolated from human feces.</title>
        <authorList>
            <person name="Shkoporov A.N."/>
            <person name="Chaplin A.V."/>
            <person name="Motuzova O.V."/>
            <person name="Kafarskaia L.I."/>
            <person name="Khokhlova E.V."/>
            <person name="Efimov B.A."/>
        </authorList>
    </citation>
    <scope>NUCLEOTIDE SEQUENCE [LARGE SCALE GENOMIC DNA]</scope>
    <source>
        <strain evidence="2">585-1</strain>
    </source>
</reference>
<evidence type="ECO:0000313" key="5">
    <source>
        <dbReference type="EMBL" id="MTS50644.1"/>
    </source>
</evidence>
<dbReference type="RefSeq" id="WP_050004249.1">
    <property type="nucleotide sequence ID" value="NZ_CAOJUJ010000027.1"/>
</dbReference>
<accession>A0A0D8J6N2</accession>
<feature type="domain" description="Polymerase/histidinol phosphatase N-terminal" evidence="1">
    <location>
        <begin position="5"/>
        <end position="79"/>
    </location>
</feature>
<dbReference type="PANTHER" id="PTHR36928:SF1">
    <property type="entry name" value="PHOSPHATASE YCDX-RELATED"/>
    <property type="match status" value="1"/>
</dbReference>
<evidence type="ECO:0000313" key="3">
    <source>
        <dbReference type="EMBL" id="KUE75467.1"/>
    </source>
</evidence>
<dbReference type="Proteomes" id="UP000449193">
    <property type="component" value="Unassembled WGS sequence"/>
</dbReference>
<dbReference type="GO" id="GO:0042578">
    <property type="term" value="F:phosphoric ester hydrolase activity"/>
    <property type="evidence" value="ECO:0007669"/>
    <property type="project" value="TreeGrafter"/>
</dbReference>
<dbReference type="Gene3D" id="3.20.20.140">
    <property type="entry name" value="Metal-dependent hydrolases"/>
    <property type="match status" value="1"/>
</dbReference>
<keyword evidence="6" id="KW-1185">Reference proteome</keyword>
<dbReference type="EMBL" id="WMZR01000003">
    <property type="protein sequence ID" value="MTS50644.1"/>
    <property type="molecule type" value="Genomic_DNA"/>
</dbReference>
<dbReference type="PANTHER" id="PTHR36928">
    <property type="entry name" value="PHOSPHATASE YCDX-RELATED"/>
    <property type="match status" value="1"/>
</dbReference>
<dbReference type="AlphaFoldDB" id="A0A0D8J6N2"/>
<evidence type="ECO:0000313" key="6">
    <source>
        <dbReference type="Proteomes" id="UP000032483"/>
    </source>
</evidence>
<dbReference type="EMBL" id="JXXK01000001">
    <property type="protein sequence ID" value="KJF41448.1"/>
    <property type="molecule type" value="Genomic_DNA"/>
</dbReference>
<dbReference type="EMBL" id="LMUA01000021">
    <property type="protein sequence ID" value="KUE75467.1"/>
    <property type="molecule type" value="Genomic_DNA"/>
</dbReference>
<dbReference type="Proteomes" id="UP000431913">
    <property type="component" value="Unassembled WGS sequence"/>
</dbReference>
<dbReference type="InterPro" id="IPR004013">
    <property type="entry name" value="PHP_dom"/>
</dbReference>
<dbReference type="InterPro" id="IPR016195">
    <property type="entry name" value="Pol/histidinol_Pase-like"/>
</dbReference>
<reference evidence="4 8" key="4">
    <citation type="submission" date="2019-08" db="EMBL/GenBank/DDBJ databases">
        <title>In-depth cultivation of the pig gut microbiome towards novel bacterial diversity and tailored functional studies.</title>
        <authorList>
            <person name="Wylensek D."/>
            <person name="Hitch T.C.A."/>
            <person name="Clavel T."/>
        </authorList>
    </citation>
    <scope>NUCLEOTIDE SEQUENCE [LARGE SCALE GENOMIC DNA]</scope>
    <source>
        <strain evidence="4 8">WCA3-601-WT-6J</strain>
    </source>
</reference>
<dbReference type="SMART" id="SM00481">
    <property type="entry name" value="POLIIIAc"/>
    <property type="match status" value="1"/>
</dbReference>
<reference evidence="3 7" key="2">
    <citation type="submission" date="2015-10" db="EMBL/GenBank/DDBJ databases">
        <title>A novel member of the family Ruminococcaceae isolated from human faeces.</title>
        <authorList>
            <person name="Shkoporov A.N."/>
            <person name="Chaplin A.V."/>
            <person name="Motuzova O.V."/>
            <person name="Kafarskaia L.I."/>
            <person name="Efimov B.A."/>
        </authorList>
    </citation>
    <scope>NUCLEOTIDE SEQUENCE [LARGE SCALE GENOMIC DNA]</scope>
    <source>
        <strain evidence="3 7">668</strain>
    </source>
</reference>
<sequence length="251" mass="28294">MNIIADLHMHTMVSNHAFNTVTEMARRACELGMFAAALTDHGPSMPDAPHPWYFYNLTTLPSRIEGIWLLKGVEANVRGTDGSLDIEPQEFERMQLDWVIASIHSDTLCPSLSEDEATQLWLNVAQSPYVDCIGHSESRRHRYDYDAVTKAFARCRKVVEINANSAVVRPGNEENMRELALACKRNGTKIAVNSDAHSIYHLGQFDTVLPMLREIHFPEELVVNASRENLITVLKEHQKPVADLLEGSKEE</sequence>
<reference evidence="5 9" key="3">
    <citation type="journal article" date="2019" name="Nat. Med.">
        <title>A library of human gut bacterial isolates paired with longitudinal multiomics data enables mechanistic microbiome research.</title>
        <authorList>
            <person name="Poyet M."/>
            <person name="Groussin M."/>
            <person name="Gibbons S.M."/>
            <person name="Avila-Pacheco J."/>
            <person name="Jiang X."/>
            <person name="Kearney S.M."/>
            <person name="Perrotta A.R."/>
            <person name="Berdy B."/>
            <person name="Zhao S."/>
            <person name="Lieberman T.D."/>
            <person name="Swanson P.K."/>
            <person name="Smith M."/>
            <person name="Roesemann S."/>
            <person name="Alexander J.E."/>
            <person name="Rich S.A."/>
            <person name="Livny J."/>
            <person name="Vlamakis H."/>
            <person name="Clish C."/>
            <person name="Bullock K."/>
            <person name="Deik A."/>
            <person name="Scott J."/>
            <person name="Pierce K.A."/>
            <person name="Xavier R.J."/>
            <person name="Alm E.J."/>
        </authorList>
    </citation>
    <scope>NUCLEOTIDE SEQUENCE [LARGE SCALE GENOMIC DNA]</scope>
    <source>
        <strain evidence="5 9">BIOML-A7</strain>
    </source>
</reference>
<dbReference type="GO" id="GO:0008270">
    <property type="term" value="F:zinc ion binding"/>
    <property type="evidence" value="ECO:0007669"/>
    <property type="project" value="TreeGrafter"/>
</dbReference>
<evidence type="ECO:0000313" key="2">
    <source>
        <dbReference type="EMBL" id="KJF41448.1"/>
    </source>
</evidence>
<dbReference type="SUPFAM" id="SSF89550">
    <property type="entry name" value="PHP domain-like"/>
    <property type="match status" value="1"/>
</dbReference>
<dbReference type="Proteomes" id="UP000053433">
    <property type="component" value="Unassembled WGS sequence"/>
</dbReference>
<evidence type="ECO:0000259" key="1">
    <source>
        <dbReference type="SMART" id="SM00481"/>
    </source>
</evidence>
<dbReference type="GO" id="GO:0005829">
    <property type="term" value="C:cytosol"/>
    <property type="evidence" value="ECO:0007669"/>
    <property type="project" value="TreeGrafter"/>
</dbReference>
<dbReference type="Pfam" id="PF02811">
    <property type="entry name" value="PHP"/>
    <property type="match status" value="1"/>
</dbReference>
<dbReference type="InterPro" id="IPR003141">
    <property type="entry name" value="Pol/His_phosphatase_N"/>
</dbReference>
<name>A0A0D8J6N2_9FIRM</name>